<sequence>MSHILVRVISDRSHHFFAHPGDRPALPRIQIPSSFCLSKNQ</sequence>
<accession>A0A6J4KH17</accession>
<gene>
    <name evidence="1" type="ORF">AVDCRST_MAG94-673</name>
</gene>
<organism evidence="1">
    <name type="scientific">uncultured Leptolyngbya sp</name>
    <dbReference type="NCBI Taxonomy" id="332963"/>
    <lineage>
        <taxon>Bacteria</taxon>
        <taxon>Bacillati</taxon>
        <taxon>Cyanobacteriota</taxon>
        <taxon>Cyanophyceae</taxon>
        <taxon>Leptolyngbyales</taxon>
        <taxon>Leptolyngbyaceae</taxon>
        <taxon>Leptolyngbya group</taxon>
        <taxon>Leptolyngbya</taxon>
        <taxon>environmental samples</taxon>
    </lineage>
</organism>
<dbReference type="AlphaFoldDB" id="A0A6J4KH17"/>
<evidence type="ECO:0000313" key="1">
    <source>
        <dbReference type="EMBL" id="CAA9305884.1"/>
    </source>
</evidence>
<name>A0A6J4KH17_9CYAN</name>
<reference evidence="1" key="1">
    <citation type="submission" date="2020-02" db="EMBL/GenBank/DDBJ databases">
        <authorList>
            <person name="Meier V. D."/>
        </authorList>
    </citation>
    <scope>NUCLEOTIDE SEQUENCE</scope>
    <source>
        <strain evidence="1">AVDCRST_MAG94</strain>
    </source>
</reference>
<protein>
    <submittedName>
        <fullName evidence="1">Uncharacterized protein</fullName>
    </submittedName>
</protein>
<proteinExistence type="predicted"/>
<dbReference type="EMBL" id="CADCTY010000223">
    <property type="protein sequence ID" value="CAA9305884.1"/>
    <property type="molecule type" value="Genomic_DNA"/>
</dbReference>